<name>A0ABV5I207_9RHOB</name>
<feature type="domain" description="EF-hand" evidence="2">
    <location>
        <begin position="25"/>
        <end position="51"/>
    </location>
</feature>
<evidence type="ECO:0000259" key="2">
    <source>
        <dbReference type="PROSITE" id="PS50222"/>
    </source>
</evidence>
<dbReference type="InterPro" id="IPR018247">
    <property type="entry name" value="EF_Hand_1_Ca_BS"/>
</dbReference>
<dbReference type="EMBL" id="JBHMEC010000015">
    <property type="protein sequence ID" value="MFB9149975.1"/>
    <property type="molecule type" value="Genomic_DNA"/>
</dbReference>
<dbReference type="Pfam" id="PF13202">
    <property type="entry name" value="EF-hand_5"/>
    <property type="match status" value="2"/>
</dbReference>
<dbReference type="PROSITE" id="PS50222">
    <property type="entry name" value="EF_HAND_2"/>
    <property type="match status" value="1"/>
</dbReference>
<reference evidence="3 4" key="1">
    <citation type="submission" date="2024-09" db="EMBL/GenBank/DDBJ databases">
        <authorList>
            <person name="Sun Q."/>
            <person name="Mori K."/>
        </authorList>
    </citation>
    <scope>NUCLEOTIDE SEQUENCE [LARGE SCALE GENOMIC DNA]</scope>
    <source>
        <strain evidence="3 4">CECT 9424</strain>
    </source>
</reference>
<sequence>MTKTTLAAGFALTLALPATAQAAEFTSADADGDGYVTMSEFQDAMPDAPVEAFMEADADADGVLSEEEFAAAQDAGVLSSSEG</sequence>
<proteinExistence type="predicted"/>
<keyword evidence="4" id="KW-1185">Reference proteome</keyword>
<gene>
    <name evidence="3" type="ORF">ACFFU4_09475</name>
</gene>
<evidence type="ECO:0000313" key="4">
    <source>
        <dbReference type="Proteomes" id="UP001589670"/>
    </source>
</evidence>
<evidence type="ECO:0000256" key="1">
    <source>
        <dbReference type="SAM" id="SignalP"/>
    </source>
</evidence>
<evidence type="ECO:0000313" key="3">
    <source>
        <dbReference type="EMBL" id="MFB9149975.1"/>
    </source>
</evidence>
<feature type="chain" id="PRO_5046633370" evidence="1">
    <location>
        <begin position="23"/>
        <end position="83"/>
    </location>
</feature>
<dbReference type="InterPro" id="IPR011992">
    <property type="entry name" value="EF-hand-dom_pair"/>
</dbReference>
<dbReference type="PROSITE" id="PS00018">
    <property type="entry name" value="EF_HAND_1"/>
    <property type="match status" value="2"/>
</dbReference>
<dbReference type="SUPFAM" id="SSF47473">
    <property type="entry name" value="EF-hand"/>
    <property type="match status" value="1"/>
</dbReference>
<dbReference type="RefSeq" id="WP_377069425.1">
    <property type="nucleotide sequence ID" value="NZ_JBHMEC010000015.1"/>
</dbReference>
<dbReference type="Gene3D" id="1.10.238.10">
    <property type="entry name" value="EF-hand"/>
    <property type="match status" value="1"/>
</dbReference>
<keyword evidence="1" id="KW-0732">Signal</keyword>
<organism evidence="3 4">
    <name type="scientific">Roseovarius ramblicola</name>
    <dbReference type="NCBI Taxonomy" id="2022336"/>
    <lineage>
        <taxon>Bacteria</taxon>
        <taxon>Pseudomonadati</taxon>
        <taxon>Pseudomonadota</taxon>
        <taxon>Alphaproteobacteria</taxon>
        <taxon>Rhodobacterales</taxon>
        <taxon>Roseobacteraceae</taxon>
        <taxon>Roseovarius</taxon>
    </lineage>
</organism>
<feature type="signal peptide" evidence="1">
    <location>
        <begin position="1"/>
        <end position="22"/>
    </location>
</feature>
<comment type="caution">
    <text evidence="3">The sequence shown here is derived from an EMBL/GenBank/DDBJ whole genome shotgun (WGS) entry which is preliminary data.</text>
</comment>
<dbReference type="InterPro" id="IPR002048">
    <property type="entry name" value="EF_hand_dom"/>
</dbReference>
<accession>A0ABV5I207</accession>
<protein>
    <submittedName>
        <fullName evidence="3">EF-hand domain-containing protein</fullName>
    </submittedName>
</protein>
<dbReference type="Proteomes" id="UP001589670">
    <property type="component" value="Unassembled WGS sequence"/>
</dbReference>